<proteinExistence type="predicted"/>
<organism evidence="1">
    <name type="scientific">Clandestinovirus</name>
    <dbReference type="NCBI Taxonomy" id="2831644"/>
    <lineage>
        <taxon>Viruses</taxon>
    </lineage>
</organism>
<protein>
    <submittedName>
        <fullName evidence="1">Uncharacterized protein</fullName>
    </submittedName>
</protein>
<reference evidence="1" key="1">
    <citation type="submission" date="2021-06" db="EMBL/GenBank/DDBJ databases">
        <authorList>
            <person name="Rolland C."/>
        </authorList>
    </citation>
    <scope>NUCLEOTIDE SEQUENCE</scope>
    <source>
        <strain evidence="1">347.936635</strain>
    </source>
</reference>
<dbReference type="EMBL" id="MZ420154">
    <property type="protein sequence ID" value="QYA18336.1"/>
    <property type="molecule type" value="Genomic_DNA"/>
</dbReference>
<evidence type="ECO:0000313" key="1">
    <source>
        <dbReference type="EMBL" id="QYA18336.1"/>
    </source>
</evidence>
<name>A0A8F8PK33_9VIRU</name>
<gene>
    <name evidence="1" type="ORF">KOM_12_66</name>
</gene>
<accession>A0A8F8PK33</accession>
<sequence length="95" mass="10854">MNRDGTQADNGDQQPLSEQEHAFISDFQSFVSSLTSATKRIVRKGRSYEEYYIRLIQISGLTPPPTLAEAIELYRDNNVNIRPTKGPVNKRKTRQ</sequence>